<dbReference type="Pfam" id="PF03151">
    <property type="entry name" value="TPT"/>
    <property type="match status" value="1"/>
</dbReference>
<dbReference type="Proteomes" id="UP001153365">
    <property type="component" value="Unassembled WGS sequence"/>
</dbReference>
<feature type="compositionally biased region" description="Low complexity" evidence="5">
    <location>
        <begin position="1"/>
        <end position="42"/>
    </location>
</feature>
<evidence type="ECO:0000259" key="7">
    <source>
        <dbReference type="Pfam" id="PF03151"/>
    </source>
</evidence>
<feature type="transmembrane region" description="Helical" evidence="6">
    <location>
        <begin position="253"/>
        <end position="274"/>
    </location>
</feature>
<feature type="transmembrane region" description="Helical" evidence="6">
    <location>
        <begin position="378"/>
        <end position="395"/>
    </location>
</feature>
<sequence length="508" mass="55562">MINSSSSSSLASSSTSTSSSSSSSSSSSPSTPSSPLSSLLPPNQQHHQSIKVSSSSSSSSPFSFRFPLYPTLSSNSRPLKPKSHTILQNYRNHHLSVRPRSNLSVQLDSSVAWLIYYFAFNLGLTIYNKTVLISFPFPWTLTAIHTLAGTIGTQLALRLGYFQPARLNRRHSVILISFSILYTVNIAISNLSLHLVTVPFHQVVRATTPLFTILISVICFRNSYPLSTYLSLLIVVSGVGLSTYGDYGWTTTGLMLTLLGTILASVKTIVTNVIQVGRLRLNPLDLLMRMSPLAFVQCVMYSYSSGEMARVREFGATRMDRTKVLALVFNGLIAFGLNVVSFTANKKTGALTMTVAANVKQVLTIVLAIFVFDLVITPTNLIGITFTLVGGAYYAKIELDKKQRNGLNSNQGILGANSCDGLDIEKIRLRREQALVVNGDVDVNDEDEDGHRITIGKAGESYRDDERWKREAAASFEIKSSTTQDPLVDQTVDNHKESIVRIIGPCDA</sequence>
<proteinExistence type="predicted"/>
<evidence type="ECO:0000256" key="6">
    <source>
        <dbReference type="SAM" id="Phobius"/>
    </source>
</evidence>
<dbReference type="InterPro" id="IPR037185">
    <property type="entry name" value="EmrE-like"/>
</dbReference>
<comment type="caution">
    <text evidence="8">The sequence shown here is derived from an EMBL/GenBank/DDBJ whole genome shotgun (WGS) entry which is preliminary data.</text>
</comment>
<evidence type="ECO:0000256" key="3">
    <source>
        <dbReference type="ARBA" id="ARBA00022989"/>
    </source>
</evidence>
<evidence type="ECO:0000313" key="8">
    <source>
        <dbReference type="EMBL" id="CAH7682298.1"/>
    </source>
</evidence>
<feature type="compositionally biased region" description="Polar residues" evidence="5">
    <location>
        <begin position="43"/>
        <end position="52"/>
    </location>
</feature>
<feature type="transmembrane region" description="Helical" evidence="6">
    <location>
        <begin position="227"/>
        <end position="247"/>
    </location>
</feature>
<evidence type="ECO:0000256" key="4">
    <source>
        <dbReference type="ARBA" id="ARBA00023136"/>
    </source>
</evidence>
<feature type="transmembrane region" description="Helical" evidence="6">
    <location>
        <begin position="324"/>
        <end position="344"/>
    </location>
</feature>
<dbReference type="EMBL" id="CALTRL010003992">
    <property type="protein sequence ID" value="CAH7682298.1"/>
    <property type="molecule type" value="Genomic_DNA"/>
</dbReference>
<keyword evidence="2 6" id="KW-0812">Transmembrane</keyword>
<dbReference type="InterPro" id="IPR004853">
    <property type="entry name" value="Sugar_P_trans_dom"/>
</dbReference>
<name>A0AAV0B9D0_PHAPC</name>
<dbReference type="PANTHER" id="PTHR11132">
    <property type="entry name" value="SOLUTE CARRIER FAMILY 35"/>
    <property type="match status" value="1"/>
</dbReference>
<dbReference type="SUPFAM" id="SSF103481">
    <property type="entry name" value="Multidrug resistance efflux transporter EmrE"/>
    <property type="match status" value="1"/>
</dbReference>
<feature type="transmembrane region" description="Helical" evidence="6">
    <location>
        <begin position="110"/>
        <end position="127"/>
    </location>
</feature>
<reference evidence="8" key="1">
    <citation type="submission" date="2022-06" db="EMBL/GenBank/DDBJ databases">
        <authorList>
            <consortium name="SYNGENTA / RWTH Aachen University"/>
        </authorList>
    </citation>
    <scope>NUCLEOTIDE SEQUENCE</scope>
</reference>
<evidence type="ECO:0000313" key="9">
    <source>
        <dbReference type="Proteomes" id="UP001153365"/>
    </source>
</evidence>
<dbReference type="InterPro" id="IPR050186">
    <property type="entry name" value="TPT_transporter"/>
</dbReference>
<protein>
    <submittedName>
        <fullName evidence="8">Triose-phosphate transporter family-domain-containing protein</fullName>
    </submittedName>
</protein>
<evidence type="ECO:0000256" key="5">
    <source>
        <dbReference type="SAM" id="MobiDB-lite"/>
    </source>
</evidence>
<feature type="transmembrane region" description="Helical" evidence="6">
    <location>
        <begin position="173"/>
        <end position="196"/>
    </location>
</feature>
<keyword evidence="3 6" id="KW-1133">Transmembrane helix</keyword>
<gene>
    <name evidence="8" type="ORF">PPACK8108_LOCUS15129</name>
</gene>
<dbReference type="AlphaFoldDB" id="A0AAV0B9D0"/>
<feature type="region of interest" description="Disordered" evidence="5">
    <location>
        <begin position="1"/>
        <end position="61"/>
    </location>
</feature>
<keyword evidence="9" id="KW-1185">Reference proteome</keyword>
<evidence type="ECO:0000256" key="1">
    <source>
        <dbReference type="ARBA" id="ARBA00004141"/>
    </source>
</evidence>
<dbReference type="GO" id="GO:0016020">
    <property type="term" value="C:membrane"/>
    <property type="evidence" value="ECO:0007669"/>
    <property type="project" value="UniProtKB-SubCell"/>
</dbReference>
<accession>A0AAV0B9D0</accession>
<keyword evidence="4 6" id="KW-0472">Membrane</keyword>
<feature type="domain" description="Sugar phosphate transporter" evidence="7">
    <location>
        <begin position="114"/>
        <end position="394"/>
    </location>
</feature>
<organism evidence="8 9">
    <name type="scientific">Phakopsora pachyrhizi</name>
    <name type="common">Asian soybean rust disease fungus</name>
    <dbReference type="NCBI Taxonomy" id="170000"/>
    <lineage>
        <taxon>Eukaryota</taxon>
        <taxon>Fungi</taxon>
        <taxon>Dikarya</taxon>
        <taxon>Basidiomycota</taxon>
        <taxon>Pucciniomycotina</taxon>
        <taxon>Pucciniomycetes</taxon>
        <taxon>Pucciniales</taxon>
        <taxon>Phakopsoraceae</taxon>
        <taxon>Phakopsora</taxon>
    </lineage>
</organism>
<comment type="subcellular location">
    <subcellularLocation>
        <location evidence="1">Membrane</location>
        <topology evidence="1">Multi-pass membrane protein</topology>
    </subcellularLocation>
</comment>
<feature type="transmembrane region" description="Helical" evidence="6">
    <location>
        <begin position="139"/>
        <end position="161"/>
    </location>
</feature>
<evidence type="ECO:0000256" key="2">
    <source>
        <dbReference type="ARBA" id="ARBA00022692"/>
    </source>
</evidence>
<feature type="transmembrane region" description="Helical" evidence="6">
    <location>
        <begin position="202"/>
        <end position="220"/>
    </location>
</feature>